<dbReference type="EMBL" id="MN739263">
    <property type="protein sequence ID" value="QHS96082.1"/>
    <property type="molecule type" value="Genomic_DNA"/>
</dbReference>
<name>A0A6C0BVI1_9ZZZZ</name>
<reference evidence="1" key="1">
    <citation type="journal article" date="2020" name="Nature">
        <title>Giant virus diversity and host interactions through global metagenomics.</title>
        <authorList>
            <person name="Schulz F."/>
            <person name="Roux S."/>
            <person name="Paez-Espino D."/>
            <person name="Jungbluth S."/>
            <person name="Walsh D.A."/>
            <person name="Denef V.J."/>
            <person name="McMahon K.D."/>
            <person name="Konstantinidis K.T."/>
            <person name="Eloe-Fadrosh E.A."/>
            <person name="Kyrpides N.C."/>
            <person name="Woyke T."/>
        </authorList>
    </citation>
    <scope>NUCLEOTIDE SEQUENCE</scope>
    <source>
        <strain evidence="1">GVMAG-M-3300019093-7</strain>
    </source>
</reference>
<proteinExistence type="predicted"/>
<accession>A0A6C0BVI1</accession>
<dbReference type="AlphaFoldDB" id="A0A6C0BVI1"/>
<evidence type="ECO:0000313" key="1">
    <source>
        <dbReference type="EMBL" id="QHS96082.1"/>
    </source>
</evidence>
<sequence>MTFGFIVLRHVNSELTNHYWNECIQCIRRLYPLKKIVVIDDNSKQDFVRAFYEYQNVEYIQSEFPQRGELLPYYYFHKNRFFDNAIILHDSVFIHKRINFDLFRGVQVLPLWHFKNSRDENYERLVQISKYLNFSNKFHEEFKNVKENKYLNMSIVDGNNKWNGCFGVQTYINHEFLNYIQKKYNMFNMLKVIRCRKDRCCLERILGLIISMENSRLKRVPSLFGDILKYQNGEYHWGYTFHKYKNKLNNERKIMVPYVKVWTGR</sequence>
<protein>
    <recommendedName>
        <fullName evidence="2">Glycosyltransferase</fullName>
    </recommendedName>
</protein>
<evidence type="ECO:0008006" key="2">
    <source>
        <dbReference type="Google" id="ProtNLM"/>
    </source>
</evidence>
<organism evidence="1">
    <name type="scientific">viral metagenome</name>
    <dbReference type="NCBI Taxonomy" id="1070528"/>
    <lineage>
        <taxon>unclassified sequences</taxon>
        <taxon>metagenomes</taxon>
        <taxon>organismal metagenomes</taxon>
    </lineage>
</organism>